<reference evidence="1 2" key="1">
    <citation type="submission" date="2017-05" db="EMBL/GenBank/DDBJ databases">
        <title>High clonality and local adaptation shapes Vibrionaceae linages within an endangered oasis.</title>
        <authorList>
            <person name="Vazquez-Rosas-Landa M."/>
        </authorList>
    </citation>
    <scope>NUCLEOTIDE SEQUENCE [LARGE SCALE GENOMIC DNA]</scope>
    <source>
        <strain evidence="1 2">P46_P4S1P180</strain>
    </source>
</reference>
<dbReference type="OrthoDB" id="5819408at2"/>
<gene>
    <name evidence="1" type="ORF">CAG72_11950</name>
</gene>
<evidence type="ECO:0000313" key="2">
    <source>
        <dbReference type="Proteomes" id="UP000465712"/>
    </source>
</evidence>
<organism evidence="1 2">
    <name type="scientific">Photobacterium halotolerans</name>
    <dbReference type="NCBI Taxonomy" id="265726"/>
    <lineage>
        <taxon>Bacteria</taxon>
        <taxon>Pseudomonadati</taxon>
        <taxon>Pseudomonadota</taxon>
        <taxon>Gammaproteobacteria</taxon>
        <taxon>Vibrionales</taxon>
        <taxon>Vibrionaceae</taxon>
        <taxon>Photobacterium</taxon>
    </lineage>
</organism>
<comment type="caution">
    <text evidence="1">The sequence shown here is derived from an EMBL/GenBank/DDBJ whole genome shotgun (WGS) entry which is preliminary data.</text>
</comment>
<evidence type="ECO:0000313" key="1">
    <source>
        <dbReference type="EMBL" id="NAW65930.1"/>
    </source>
</evidence>
<dbReference type="EMBL" id="WXWW01000176">
    <property type="protein sequence ID" value="NAW65930.1"/>
    <property type="molecule type" value="Genomic_DNA"/>
</dbReference>
<proteinExistence type="predicted"/>
<sequence>MKLYFIVFIACFTASACSSQRGSDNVYAQQERYVQQACYSHSAIDSYAENFNIFLTERKKELKVLRPELSSENYQQLDTALNHFADYWQTLNDERDLACEEQAACEFMQLKSPQIKIADSEMCDGSKFMYSVSRAKIISFFSDIERLQLQRTDF</sequence>
<dbReference type="PROSITE" id="PS51257">
    <property type="entry name" value="PROKAR_LIPOPROTEIN"/>
    <property type="match status" value="1"/>
</dbReference>
<dbReference type="Proteomes" id="UP000465712">
    <property type="component" value="Unassembled WGS sequence"/>
</dbReference>
<dbReference type="AlphaFoldDB" id="A0A7X5AUH1"/>
<protein>
    <submittedName>
        <fullName evidence="1">Uncharacterized protein</fullName>
    </submittedName>
</protein>
<name>A0A7X5AUH1_9GAMM</name>
<accession>A0A7X5AUH1</accession>
<dbReference type="RefSeq" id="WP_161445169.1">
    <property type="nucleotide sequence ID" value="NZ_WXWU01000141.1"/>
</dbReference>